<dbReference type="EMBL" id="CAJNOL010005363">
    <property type="protein sequence ID" value="CAF1603928.1"/>
    <property type="molecule type" value="Genomic_DNA"/>
</dbReference>
<gene>
    <name evidence="7" type="ORF">FNK824_LOCUS19690</name>
    <name evidence="5" type="ORF">JXQ802_LOCUS48628</name>
    <name evidence="6" type="ORF">OTI717_LOCUS19620</name>
    <name evidence="3" type="ORF">PYM288_LOCUS32591</name>
    <name evidence="2" type="ORF">RFH988_LOCUS31352</name>
    <name evidence="4" type="ORF">SEV965_LOCUS32331</name>
</gene>
<reference evidence="6" key="1">
    <citation type="submission" date="2021-02" db="EMBL/GenBank/DDBJ databases">
        <authorList>
            <person name="Nowell W R."/>
        </authorList>
    </citation>
    <scope>NUCLEOTIDE SEQUENCE</scope>
</reference>
<evidence type="ECO:0000313" key="5">
    <source>
        <dbReference type="EMBL" id="CAF1603928.1"/>
    </source>
</evidence>
<evidence type="ECO:0000313" key="9">
    <source>
        <dbReference type="Proteomes" id="UP000663870"/>
    </source>
</evidence>
<evidence type="ECO:0000313" key="7">
    <source>
        <dbReference type="EMBL" id="CAF3883948.1"/>
    </source>
</evidence>
<feature type="compositionally biased region" description="Polar residues" evidence="1">
    <location>
        <begin position="32"/>
        <end position="55"/>
    </location>
</feature>
<dbReference type="Proteomes" id="UP000663882">
    <property type="component" value="Unassembled WGS sequence"/>
</dbReference>
<keyword evidence="9" id="KW-1185">Reference proteome</keyword>
<dbReference type="Proteomes" id="UP000663870">
    <property type="component" value="Unassembled WGS sequence"/>
</dbReference>
<dbReference type="Proteomes" id="UP000663854">
    <property type="component" value="Unassembled WGS sequence"/>
</dbReference>
<name>A0A819CRS6_9BILA</name>
<sequence>MSSSNQQSYSNRNQDQYQSASQQMGGADCNRQAANQGLNDARLSNQTDQIQQNSHRGLDSNNQGWSQQQYQQQSGSRGAGTYQQQSGSNAAGSYQQRQ</sequence>
<feature type="compositionally biased region" description="Polar residues" evidence="1">
    <location>
        <begin position="81"/>
        <end position="98"/>
    </location>
</feature>
<dbReference type="EMBL" id="CAJNOO010003353">
    <property type="protein sequence ID" value="CAF1332720.1"/>
    <property type="molecule type" value="Genomic_DNA"/>
</dbReference>
<organism evidence="6 8">
    <name type="scientific">Rotaria sordida</name>
    <dbReference type="NCBI Taxonomy" id="392033"/>
    <lineage>
        <taxon>Eukaryota</taxon>
        <taxon>Metazoa</taxon>
        <taxon>Spiralia</taxon>
        <taxon>Gnathifera</taxon>
        <taxon>Rotifera</taxon>
        <taxon>Eurotatoria</taxon>
        <taxon>Bdelloidea</taxon>
        <taxon>Philodinida</taxon>
        <taxon>Philodinidae</taxon>
        <taxon>Rotaria</taxon>
    </lineage>
</organism>
<evidence type="ECO:0000313" key="2">
    <source>
        <dbReference type="EMBL" id="CAF1332720.1"/>
    </source>
</evidence>
<dbReference type="Proteomes" id="UP000663889">
    <property type="component" value="Unassembled WGS sequence"/>
</dbReference>
<dbReference type="EMBL" id="CAJNOU010004004">
    <property type="protein sequence ID" value="CAF1421606.1"/>
    <property type="molecule type" value="Genomic_DNA"/>
</dbReference>
<dbReference type="EMBL" id="CAJOAX010002887">
    <property type="protein sequence ID" value="CAF3824622.1"/>
    <property type="molecule type" value="Genomic_DNA"/>
</dbReference>
<evidence type="ECO:0000313" key="3">
    <source>
        <dbReference type="EMBL" id="CAF1355037.1"/>
    </source>
</evidence>
<protein>
    <submittedName>
        <fullName evidence="6">Uncharacterized protein</fullName>
    </submittedName>
</protein>
<evidence type="ECO:0000313" key="4">
    <source>
        <dbReference type="EMBL" id="CAF1421606.1"/>
    </source>
</evidence>
<feature type="compositionally biased region" description="Low complexity" evidence="1">
    <location>
        <begin position="1"/>
        <end position="19"/>
    </location>
</feature>
<dbReference type="Proteomes" id="UP000663874">
    <property type="component" value="Unassembled WGS sequence"/>
</dbReference>
<dbReference type="EMBL" id="CAJOBE010003495">
    <property type="protein sequence ID" value="CAF3883948.1"/>
    <property type="molecule type" value="Genomic_DNA"/>
</dbReference>
<feature type="compositionally biased region" description="Low complexity" evidence="1">
    <location>
        <begin position="60"/>
        <end position="76"/>
    </location>
</feature>
<evidence type="ECO:0000256" key="1">
    <source>
        <dbReference type="SAM" id="MobiDB-lite"/>
    </source>
</evidence>
<dbReference type="EMBL" id="CAJNOH010003971">
    <property type="protein sequence ID" value="CAF1355037.1"/>
    <property type="molecule type" value="Genomic_DNA"/>
</dbReference>
<accession>A0A819CRS6</accession>
<proteinExistence type="predicted"/>
<evidence type="ECO:0000313" key="8">
    <source>
        <dbReference type="Proteomes" id="UP000663823"/>
    </source>
</evidence>
<feature type="region of interest" description="Disordered" evidence="1">
    <location>
        <begin position="1"/>
        <end position="98"/>
    </location>
</feature>
<dbReference type="Proteomes" id="UP000663823">
    <property type="component" value="Unassembled WGS sequence"/>
</dbReference>
<comment type="caution">
    <text evidence="6">The sequence shown here is derived from an EMBL/GenBank/DDBJ whole genome shotgun (WGS) entry which is preliminary data.</text>
</comment>
<dbReference type="AlphaFoldDB" id="A0A819CRS6"/>
<evidence type="ECO:0000313" key="6">
    <source>
        <dbReference type="EMBL" id="CAF3824622.1"/>
    </source>
</evidence>